<dbReference type="Gene3D" id="3.30.450.20">
    <property type="entry name" value="PAS domain"/>
    <property type="match status" value="1"/>
</dbReference>
<feature type="modified residue" description="Phosphohistidine" evidence="1">
    <location>
        <position position="1271"/>
    </location>
</feature>
<name>A0ABV6YT95_UNCC1</name>
<dbReference type="Gene3D" id="3.40.50.2300">
    <property type="match status" value="1"/>
</dbReference>
<dbReference type="SUPFAM" id="SSF47226">
    <property type="entry name" value="Histidine-containing phosphotransfer domain, HPT domain"/>
    <property type="match status" value="1"/>
</dbReference>
<keyword evidence="6" id="KW-1185">Reference proteome</keyword>
<dbReference type="InterPro" id="IPR008207">
    <property type="entry name" value="Sig_transdc_His_kin_Hpt_dom"/>
</dbReference>
<dbReference type="InterPro" id="IPR053159">
    <property type="entry name" value="Hybrid_Histidine_Kinase"/>
</dbReference>
<dbReference type="Pfam" id="PF01627">
    <property type="entry name" value="Hpt"/>
    <property type="match status" value="1"/>
</dbReference>
<dbReference type="Gene3D" id="1.20.120.160">
    <property type="entry name" value="HPT domain"/>
    <property type="match status" value="1"/>
</dbReference>
<dbReference type="InterPro" id="IPR036641">
    <property type="entry name" value="HPT_dom_sf"/>
</dbReference>
<dbReference type="PROSITE" id="PS50112">
    <property type="entry name" value="PAS"/>
    <property type="match status" value="1"/>
</dbReference>
<evidence type="ECO:0000313" key="6">
    <source>
        <dbReference type="Proteomes" id="UP001594351"/>
    </source>
</evidence>
<dbReference type="PROSITE" id="PS50011">
    <property type="entry name" value="PROTEIN_KINASE_DOM"/>
    <property type="match status" value="1"/>
</dbReference>
<evidence type="ECO:0000256" key="1">
    <source>
        <dbReference type="PROSITE-ProRule" id="PRU00110"/>
    </source>
</evidence>
<dbReference type="InterPro" id="IPR003018">
    <property type="entry name" value="GAF"/>
</dbReference>
<dbReference type="Pfam" id="PF01590">
    <property type="entry name" value="GAF"/>
    <property type="match status" value="1"/>
</dbReference>
<dbReference type="Pfam" id="PF00989">
    <property type="entry name" value="PAS"/>
    <property type="match status" value="1"/>
</dbReference>
<sequence length="1415" mass="160083">MSLAVRITDILGRIHHQQVMHKDINPSNIVWCLDSDEVKIIDFGISTRLTREKSEVLNPNVLEGTLSYMSPEQTGRMNRCLDYRTEVVNTISLTPLFLPHVNQLVSDTLACKLDECLPLAELCLEKTAGNPFFLNQFLHSLHEEGYLEFEVNQGRWCWEIEQLKNMQITANVVDLMIRKIKKQAGASQKMLMLAACIGNTFDLKTLAIVHKKSTTDTAAELWQALADGLILPTDERYKFLHDSLEDLKVTYRFLHDRVQQAAYSLIEESHKKQVHLDIGRLILASITPEERDERLFEIINHLNLGRELLPKSSEKSTFAALNLSAGKKAKTSAAYAPAFNYLQIGLGLLEENHWQEQYDLSLELHVEAAEAAYLCGEFSQMESLVGVVLRHATTALDKIKVYKIKIQAEVAQNMLKQATESGLQALQLLGLTLPENPTKARIMFELVKTRWAWFGRDIEGLVDLPDMVNPVKRAITSILTYIGSAAYFSNPKFSLLVALKNVTLSLKHGNTPQSAFAYASYGMILCGGVGNIDAGYSFGKLALNLVEKYSAKELKTRTFQLFYGFISHWKEHLKDTLQPSLKGYQNGLETGELEYAAYIASGYSYHSYFLGIELGEVEFRIAQYSKVIAQLKQETSLYWQQIYHQAVLNLRGQTADPCLLLGPVYDERKMLAVHQEVNDRLIIFTFYFNKLILQYMFQQYSAALESARKAQKCLYNVTGAIAVPLFYFYRALTCAALFQNAPKSEQKVLLRKIKSSLKKMKKWAHHAPLNHLHKWHLMAAELARLLHQDMAAIEHFKMAIDLAKDNGYLQEEALATELCGKFWFGKKNTYLAQIYLQRACRLYQLWGASAKVRDLTKRYPQLLLLKVADRQRADQITYHTTGNTGESLMEVLDLASVMKASQTISSEIVLETLTKNLMNIMVENAGAQRGVLVFMKNDHLVIEAHSAADDSEEVSPDTLALDTNTMCCAPIVHYVARTREIVVLNDATQAGRFTEEPYVQEKHVKSILCLPIMRQAELIGILYLEHNQVSGVFTPDRVEILRLLASQAAISIENAEFYTRLKESEKKYRSIFEHATDGIFQTTPEGMVLTANNSLATIMGYDSVQDLIASNKNIMNPLNVDSKKLDELQQLIMDQGFVNKFETQAFKKDGTAFAMKGDREKCFAAGMNDYVTKPIDADQLISTLAKWIDKRKLTRPASPPEPVEAISSEPAGFLDNLPGFDVEAGLKRLGSNKKLYIQLLLDFGQDYTQAKEEIEQAVNARDWKRAQYLVHTLKGVAGNLSAQDLFRTTSEMENKLKQPPENLVISMTDFRNAFITVQNSVQSLKQKWAESHAEQKGDEKTDHANIELLLHELAEFLRKNNPEAENLVAHLKTRLQASTLRSEMAHLEDQVNNFEFKKAQETLALMAETLGIQVK</sequence>
<comment type="caution">
    <text evidence="5">The sequence shown here is derived from an EMBL/GenBank/DDBJ whole genome shotgun (WGS) entry which is preliminary data.</text>
</comment>
<feature type="domain" description="PAS" evidence="3">
    <location>
        <begin position="1064"/>
        <end position="1101"/>
    </location>
</feature>
<evidence type="ECO:0000313" key="5">
    <source>
        <dbReference type="EMBL" id="MFC1849396.1"/>
    </source>
</evidence>
<dbReference type="PANTHER" id="PTHR43642">
    <property type="entry name" value="HYBRID SIGNAL TRANSDUCTION HISTIDINE KINASE G"/>
    <property type="match status" value="1"/>
</dbReference>
<organism evidence="5 6">
    <name type="scientific">candidate division CSSED10-310 bacterium</name>
    <dbReference type="NCBI Taxonomy" id="2855610"/>
    <lineage>
        <taxon>Bacteria</taxon>
        <taxon>Bacteria division CSSED10-310</taxon>
    </lineage>
</organism>
<dbReference type="InterPro" id="IPR011009">
    <property type="entry name" value="Kinase-like_dom_sf"/>
</dbReference>
<dbReference type="Proteomes" id="UP001594351">
    <property type="component" value="Unassembled WGS sequence"/>
</dbReference>
<reference evidence="5 6" key="1">
    <citation type="submission" date="2024-09" db="EMBL/GenBank/DDBJ databases">
        <title>Laminarin stimulates single cell rates of sulfate reduction while oxygen inhibits transcriptomic activity in coastal marine sediment.</title>
        <authorList>
            <person name="Lindsay M."/>
            <person name="Orcutt B."/>
            <person name="Emerson D."/>
            <person name="Stepanauskas R."/>
            <person name="D'Angelo T."/>
        </authorList>
    </citation>
    <scope>NUCLEOTIDE SEQUENCE [LARGE SCALE GENOMIC DNA]</scope>
    <source>
        <strain evidence="5">SAG AM-311-K15</strain>
    </source>
</reference>
<gene>
    <name evidence="5" type="ORF">ACFL27_04220</name>
</gene>
<dbReference type="SUPFAM" id="SSF56112">
    <property type="entry name" value="Protein kinase-like (PK-like)"/>
    <property type="match status" value="1"/>
</dbReference>
<dbReference type="Gene3D" id="1.10.510.10">
    <property type="entry name" value="Transferase(Phosphotransferase) domain 1"/>
    <property type="match status" value="1"/>
</dbReference>
<dbReference type="PROSITE" id="PS50894">
    <property type="entry name" value="HPT"/>
    <property type="match status" value="1"/>
</dbReference>
<dbReference type="CDD" id="cd00088">
    <property type="entry name" value="HPT"/>
    <property type="match status" value="1"/>
</dbReference>
<proteinExistence type="predicted"/>
<evidence type="ECO:0000259" key="3">
    <source>
        <dbReference type="PROSITE" id="PS50112"/>
    </source>
</evidence>
<dbReference type="InterPro" id="IPR013767">
    <property type="entry name" value="PAS_fold"/>
</dbReference>
<dbReference type="PANTHER" id="PTHR43642:SF1">
    <property type="entry name" value="HYBRID SIGNAL TRANSDUCTION HISTIDINE KINASE G"/>
    <property type="match status" value="1"/>
</dbReference>
<dbReference type="SUPFAM" id="SSF55785">
    <property type="entry name" value="PYP-like sensor domain (PAS domain)"/>
    <property type="match status" value="1"/>
</dbReference>
<feature type="domain" description="Protein kinase" evidence="2">
    <location>
        <begin position="1"/>
        <end position="147"/>
    </location>
</feature>
<dbReference type="SUPFAM" id="SSF55781">
    <property type="entry name" value="GAF domain-like"/>
    <property type="match status" value="1"/>
</dbReference>
<keyword evidence="1" id="KW-0597">Phosphoprotein</keyword>
<evidence type="ECO:0000259" key="4">
    <source>
        <dbReference type="PROSITE" id="PS50894"/>
    </source>
</evidence>
<evidence type="ECO:0000259" key="2">
    <source>
        <dbReference type="PROSITE" id="PS50011"/>
    </source>
</evidence>
<dbReference type="NCBIfam" id="TIGR00229">
    <property type="entry name" value="sensory_box"/>
    <property type="match status" value="1"/>
</dbReference>
<accession>A0ABV6YT95</accession>
<feature type="domain" description="HPt" evidence="4">
    <location>
        <begin position="1232"/>
        <end position="1328"/>
    </location>
</feature>
<dbReference type="InterPro" id="IPR000014">
    <property type="entry name" value="PAS"/>
</dbReference>
<dbReference type="InterPro" id="IPR035965">
    <property type="entry name" value="PAS-like_dom_sf"/>
</dbReference>
<dbReference type="EMBL" id="JBHPBY010000036">
    <property type="protein sequence ID" value="MFC1849396.1"/>
    <property type="molecule type" value="Genomic_DNA"/>
</dbReference>
<dbReference type="InterPro" id="IPR029016">
    <property type="entry name" value="GAF-like_dom_sf"/>
</dbReference>
<dbReference type="Pfam" id="PF00069">
    <property type="entry name" value="Pkinase"/>
    <property type="match status" value="1"/>
</dbReference>
<dbReference type="Gene3D" id="3.30.450.40">
    <property type="match status" value="1"/>
</dbReference>
<protein>
    <submittedName>
        <fullName evidence="5">GAF domain-containing protein</fullName>
    </submittedName>
</protein>
<dbReference type="InterPro" id="IPR000719">
    <property type="entry name" value="Prot_kinase_dom"/>
</dbReference>
<dbReference type="SMART" id="SM00065">
    <property type="entry name" value="GAF"/>
    <property type="match status" value="1"/>
</dbReference>